<dbReference type="Pfam" id="PF01636">
    <property type="entry name" value="APH"/>
    <property type="match status" value="1"/>
</dbReference>
<accession>A0ABW5WV51</accession>
<dbReference type="RefSeq" id="WP_377773451.1">
    <property type="nucleotide sequence ID" value="NZ_JBHUOQ010000001.1"/>
</dbReference>
<organism evidence="2 3">
    <name type="scientific">Corticicoccus populi</name>
    <dbReference type="NCBI Taxonomy" id="1812821"/>
    <lineage>
        <taxon>Bacteria</taxon>
        <taxon>Bacillati</taxon>
        <taxon>Bacillota</taxon>
        <taxon>Bacilli</taxon>
        <taxon>Bacillales</taxon>
        <taxon>Staphylococcaceae</taxon>
        <taxon>Corticicoccus</taxon>
    </lineage>
</organism>
<evidence type="ECO:0000259" key="1">
    <source>
        <dbReference type="Pfam" id="PF01636"/>
    </source>
</evidence>
<gene>
    <name evidence="2" type="ORF">ACFSX4_05450</name>
</gene>
<proteinExistence type="predicted"/>
<dbReference type="InterPro" id="IPR002575">
    <property type="entry name" value="Aminoglycoside_PTrfase"/>
</dbReference>
<dbReference type="InterPro" id="IPR011009">
    <property type="entry name" value="Kinase-like_dom_sf"/>
</dbReference>
<dbReference type="EMBL" id="JBHUOQ010000001">
    <property type="protein sequence ID" value="MFD2829907.1"/>
    <property type="molecule type" value="Genomic_DNA"/>
</dbReference>
<keyword evidence="3" id="KW-1185">Reference proteome</keyword>
<comment type="caution">
    <text evidence="2">The sequence shown here is derived from an EMBL/GenBank/DDBJ whole genome shotgun (WGS) entry which is preliminary data.</text>
</comment>
<evidence type="ECO:0000313" key="3">
    <source>
        <dbReference type="Proteomes" id="UP001597519"/>
    </source>
</evidence>
<feature type="domain" description="Aminoglycoside phosphotransferase" evidence="1">
    <location>
        <begin position="15"/>
        <end position="212"/>
    </location>
</feature>
<dbReference type="Gene3D" id="3.90.1200.10">
    <property type="match status" value="1"/>
</dbReference>
<dbReference type="SUPFAM" id="SSF56112">
    <property type="entry name" value="Protein kinase-like (PK-like)"/>
    <property type="match status" value="1"/>
</dbReference>
<dbReference type="GO" id="GO:0016740">
    <property type="term" value="F:transferase activity"/>
    <property type="evidence" value="ECO:0007669"/>
    <property type="project" value="UniProtKB-KW"/>
</dbReference>
<protein>
    <submittedName>
        <fullName evidence="2">Aminoglycoside phosphotransferase family protein</fullName>
        <ecNumber evidence="2">2.7.1.-</ecNumber>
    </submittedName>
</protein>
<dbReference type="Proteomes" id="UP001597519">
    <property type="component" value="Unassembled WGS sequence"/>
</dbReference>
<keyword evidence="2" id="KW-0808">Transferase</keyword>
<dbReference type="EC" id="2.7.1.-" evidence="2"/>
<evidence type="ECO:0000313" key="2">
    <source>
        <dbReference type="EMBL" id="MFD2829907.1"/>
    </source>
</evidence>
<sequence>MDPGCGHYGRGISYRSLKGGTVSDVYLLELAGRKYVVKGNTEAVIRSEVDFLHYYEDIHMVPELLYTDALYQYIVYAFIEGEAEYRGGKKEVLQILVKQLINHYQPAKGNGWGWVDKPSDSWQDFQTKEVAYACPIIGSHLEDEVHAFIANLSVHSTFKGSRYLLHGDCGMHNFIFSEGILHGVIDPTPVIGDPVYDLIYAFCSSPEDLTKETVLEGFQLLRIGQAEEQELFEQILIALYIRLETCLRHHPEDFREYINAFHYWHSVVKKKA</sequence>
<reference evidence="3" key="1">
    <citation type="journal article" date="2019" name="Int. J. Syst. Evol. Microbiol.">
        <title>The Global Catalogue of Microorganisms (GCM) 10K type strain sequencing project: providing services to taxonomists for standard genome sequencing and annotation.</title>
        <authorList>
            <consortium name="The Broad Institute Genomics Platform"/>
            <consortium name="The Broad Institute Genome Sequencing Center for Infectious Disease"/>
            <person name="Wu L."/>
            <person name="Ma J."/>
        </authorList>
    </citation>
    <scope>NUCLEOTIDE SEQUENCE [LARGE SCALE GENOMIC DNA]</scope>
    <source>
        <strain evidence="3">KCTC 33575</strain>
    </source>
</reference>
<name>A0ABW5WV51_9STAP</name>